<reference evidence="2" key="1">
    <citation type="submission" date="2012-11" db="EMBL/GenBank/DDBJ databases">
        <authorList>
            <person name="Lucero-Rivera Y.E."/>
            <person name="Tovar-Ramirez D."/>
        </authorList>
    </citation>
    <scope>NUCLEOTIDE SEQUENCE [LARGE SCALE GENOMIC DNA]</scope>
    <source>
        <strain evidence="2">Araruama</strain>
    </source>
</reference>
<dbReference type="InterPro" id="IPR000408">
    <property type="entry name" value="Reg_chr_condens"/>
</dbReference>
<sequence>MALKRDGTVWTWGFNSSGQLGDQSETDRNKPAIVPGIANVIAIAAGDYHTVALKMMALSGHGVTILLDSWVMAPPL</sequence>
<name>A0A1V1NQQ1_9BACT</name>
<proteinExistence type="predicted"/>
<dbReference type="Proteomes" id="UP000189670">
    <property type="component" value="Unassembled WGS sequence"/>
</dbReference>
<dbReference type="PANTHER" id="PTHR45982">
    <property type="entry name" value="REGULATOR OF CHROMOSOME CONDENSATION"/>
    <property type="match status" value="1"/>
</dbReference>
<dbReference type="EMBL" id="ATBP01003502">
    <property type="protein sequence ID" value="ETR64883.1"/>
    <property type="molecule type" value="Genomic_DNA"/>
</dbReference>
<organism evidence="1 2">
    <name type="scientific">Candidatus Magnetoglobus multicellularis str. Araruama</name>
    <dbReference type="NCBI Taxonomy" id="890399"/>
    <lineage>
        <taxon>Bacteria</taxon>
        <taxon>Pseudomonadati</taxon>
        <taxon>Thermodesulfobacteriota</taxon>
        <taxon>Desulfobacteria</taxon>
        <taxon>Desulfobacterales</taxon>
        <taxon>Desulfobacteraceae</taxon>
        <taxon>Candidatus Magnetoglobus</taxon>
    </lineage>
</organism>
<dbReference type="Gene3D" id="2.130.10.30">
    <property type="entry name" value="Regulator of chromosome condensation 1/beta-lactamase-inhibitor protein II"/>
    <property type="match status" value="1"/>
</dbReference>
<dbReference type="Pfam" id="PF00415">
    <property type="entry name" value="RCC1"/>
    <property type="match status" value="1"/>
</dbReference>
<dbReference type="PANTHER" id="PTHR45982:SF1">
    <property type="entry name" value="REGULATOR OF CHROMOSOME CONDENSATION"/>
    <property type="match status" value="1"/>
</dbReference>
<protein>
    <submittedName>
        <fullName evidence="1">Uncharacterized protein</fullName>
    </submittedName>
</protein>
<accession>A0A1V1NQQ1</accession>
<dbReference type="InterPro" id="IPR009091">
    <property type="entry name" value="RCC1/BLIP-II"/>
</dbReference>
<dbReference type="SUPFAM" id="SSF50985">
    <property type="entry name" value="RCC1/BLIP-II"/>
    <property type="match status" value="1"/>
</dbReference>
<evidence type="ECO:0000313" key="2">
    <source>
        <dbReference type="Proteomes" id="UP000189670"/>
    </source>
</evidence>
<gene>
    <name evidence="1" type="ORF">OMM_15190</name>
</gene>
<dbReference type="PROSITE" id="PS00626">
    <property type="entry name" value="RCC1_2"/>
    <property type="match status" value="1"/>
</dbReference>
<dbReference type="InterPro" id="IPR051553">
    <property type="entry name" value="Ran_GTPase-activating"/>
</dbReference>
<dbReference type="AlphaFoldDB" id="A0A1V1NQQ1"/>
<evidence type="ECO:0000313" key="1">
    <source>
        <dbReference type="EMBL" id="ETR64883.1"/>
    </source>
</evidence>
<comment type="caution">
    <text evidence="1">The sequence shown here is derived from an EMBL/GenBank/DDBJ whole genome shotgun (WGS) entry which is preliminary data.</text>
</comment>
<dbReference type="PROSITE" id="PS50012">
    <property type="entry name" value="RCC1_3"/>
    <property type="match status" value="1"/>
</dbReference>